<accession>A0A9C9ENS2</accession>
<dbReference type="Pfam" id="PF07719">
    <property type="entry name" value="TPR_2"/>
    <property type="match status" value="1"/>
</dbReference>
<dbReference type="InterPro" id="IPR019734">
    <property type="entry name" value="TPR_rpt"/>
</dbReference>
<dbReference type="PROSITE" id="PS50005">
    <property type="entry name" value="TPR"/>
    <property type="match status" value="2"/>
</dbReference>
<feature type="repeat" description="TPR" evidence="3">
    <location>
        <begin position="145"/>
        <end position="178"/>
    </location>
</feature>
<dbReference type="Gene3D" id="1.25.40.10">
    <property type="entry name" value="Tetratricopeptide repeat domain"/>
    <property type="match status" value="2"/>
</dbReference>
<feature type="repeat" description="TPR" evidence="3">
    <location>
        <begin position="69"/>
        <end position="102"/>
    </location>
</feature>
<dbReference type="PANTHER" id="PTHR44943">
    <property type="entry name" value="CELLULOSE SYNTHASE OPERON PROTEIN C"/>
    <property type="match status" value="1"/>
</dbReference>
<evidence type="ECO:0000313" key="4">
    <source>
        <dbReference type="EMBL" id="HEC79072.1"/>
    </source>
</evidence>
<dbReference type="PROSITE" id="PS50293">
    <property type="entry name" value="TPR_REGION"/>
    <property type="match status" value="1"/>
</dbReference>
<sequence length="234" mass="27715">MATKYSRFIKTNEELRNLLVENKLLDKKRLKYQSVFEGTCGILNLIIEENLYLARDKFIKALRKKLHSPMIYYFLGVIHRKIGKYVKAMQEFNEVISLDPSFFAAEFQKGRILSDQHEWHKALIYYKRLLKKYCCGEAEPSEQIAFIYQELGRAALALSDWERAIEYFKEVVKRRPEDVKVMNNIAVAYLKIGRITEGEKWLLEAQKITPEENTIKQNLRLCNKLKRLKMNKKV</sequence>
<dbReference type="SUPFAM" id="SSF48452">
    <property type="entry name" value="TPR-like"/>
    <property type="match status" value="1"/>
</dbReference>
<proteinExistence type="predicted"/>
<reference evidence="4" key="1">
    <citation type="journal article" date="2020" name="mSystems">
        <title>Genome- and Community-Level Interaction Insights into Carbon Utilization and Element Cycling Functions of Hydrothermarchaeota in Hydrothermal Sediment.</title>
        <authorList>
            <person name="Zhou Z."/>
            <person name="Liu Y."/>
            <person name="Xu W."/>
            <person name="Pan J."/>
            <person name="Luo Z.H."/>
            <person name="Li M."/>
        </authorList>
    </citation>
    <scope>NUCLEOTIDE SEQUENCE</scope>
    <source>
        <strain evidence="4">HyVt-388</strain>
    </source>
</reference>
<dbReference type="Proteomes" id="UP000885826">
    <property type="component" value="Unassembled WGS sequence"/>
</dbReference>
<organism evidence="4 5">
    <name type="scientific">candidate division WOR-3 bacterium</name>
    <dbReference type="NCBI Taxonomy" id="2052148"/>
    <lineage>
        <taxon>Bacteria</taxon>
        <taxon>Bacteria division WOR-3</taxon>
    </lineage>
</organism>
<keyword evidence="1" id="KW-0677">Repeat</keyword>
<name>A0A9C9ENS2_UNCW3</name>
<keyword evidence="2 3" id="KW-0802">TPR repeat</keyword>
<evidence type="ECO:0000256" key="2">
    <source>
        <dbReference type="ARBA" id="ARBA00022803"/>
    </source>
</evidence>
<dbReference type="InterPro" id="IPR051685">
    <property type="entry name" value="Ycf3/AcsC/BcsC/TPR_MFPF"/>
</dbReference>
<dbReference type="InterPro" id="IPR013105">
    <property type="entry name" value="TPR_2"/>
</dbReference>
<dbReference type="InterPro" id="IPR011990">
    <property type="entry name" value="TPR-like_helical_dom_sf"/>
</dbReference>
<evidence type="ECO:0000313" key="5">
    <source>
        <dbReference type="Proteomes" id="UP000885826"/>
    </source>
</evidence>
<dbReference type="AlphaFoldDB" id="A0A9C9ENS2"/>
<dbReference type="EMBL" id="DRIG01000086">
    <property type="protein sequence ID" value="HEC79072.1"/>
    <property type="molecule type" value="Genomic_DNA"/>
</dbReference>
<evidence type="ECO:0000256" key="3">
    <source>
        <dbReference type="PROSITE-ProRule" id="PRU00339"/>
    </source>
</evidence>
<dbReference type="Pfam" id="PF13432">
    <property type="entry name" value="TPR_16"/>
    <property type="match status" value="1"/>
</dbReference>
<gene>
    <name evidence="4" type="ORF">ENI34_08040</name>
</gene>
<protein>
    <submittedName>
        <fullName evidence="4">Tetratricopeptide repeat protein</fullName>
    </submittedName>
</protein>
<evidence type="ECO:0000256" key="1">
    <source>
        <dbReference type="ARBA" id="ARBA00022737"/>
    </source>
</evidence>
<dbReference type="SMART" id="SM00028">
    <property type="entry name" value="TPR"/>
    <property type="match status" value="3"/>
</dbReference>
<comment type="caution">
    <text evidence="4">The sequence shown here is derived from an EMBL/GenBank/DDBJ whole genome shotgun (WGS) entry which is preliminary data.</text>
</comment>
<dbReference type="PANTHER" id="PTHR44943:SF8">
    <property type="entry name" value="TPR REPEAT-CONTAINING PROTEIN MJ0263"/>
    <property type="match status" value="1"/>
</dbReference>